<keyword evidence="12" id="KW-0325">Glycoprotein</keyword>
<evidence type="ECO:0000256" key="14">
    <source>
        <dbReference type="SAM" id="Phobius"/>
    </source>
</evidence>
<keyword evidence="11" id="KW-1015">Disulfide bond</keyword>
<evidence type="ECO:0000313" key="16">
    <source>
        <dbReference type="Proteomes" id="UP000472270"/>
    </source>
</evidence>
<proteinExistence type="predicted"/>
<sequence>MDHPSPPHPYAMNMWWRLTNYTVKKNGLENCYVCAQFPHSTTGVDWWPHQDHNTSTIMAVVAVAAAPFNDSSTLLQDEEWRKVKVTKRLFGQVATVRGIPTNLTCYSRVTGTNPLGKIPKSKCNVIYEENETNLATRQRCLKCLNNAISVPGDLRQSTIAKQYLFHNHCTRATCEAACAVVHVPDEEGTGVVENTYWQCGYAIYVSLARNWTGTCALIQLHGGTIVLRHQPREIMRRKETGLLNIKLLAVFVPGIGVASLMQEVQVTRYELISFINTTKMMEGIEEELRGLRFAALQNRLVLDQLTAAQGRVCVIVGETCCTYIPENDADGHVIDEGIANLTYMAKTLTDWETNSGSFGWGWFKGIFTDVTNLMMMVICIVCSILLILCLWPSLRHTQLRLFNKLCSFFIITSSPAYIHTHT</sequence>
<keyword evidence="8 14" id="KW-1133">Transmembrane helix</keyword>
<evidence type="ECO:0000256" key="10">
    <source>
        <dbReference type="ARBA" id="ARBA00023139"/>
    </source>
</evidence>
<evidence type="ECO:0000256" key="9">
    <source>
        <dbReference type="ARBA" id="ARBA00023136"/>
    </source>
</evidence>
<dbReference type="PANTHER" id="PTHR10424:SF81">
    <property type="entry name" value="ERVV2 PROTEIN"/>
    <property type="match status" value="1"/>
</dbReference>
<evidence type="ECO:0000313" key="15">
    <source>
        <dbReference type="Ensembl" id="ENSSRHP00000061346.1"/>
    </source>
</evidence>
<name>A0A673K4E9_9TELE</name>
<dbReference type="Proteomes" id="UP000472270">
    <property type="component" value="Unassembled WGS sequence"/>
</dbReference>
<keyword evidence="10" id="KW-0564">Palmitate</keyword>
<keyword evidence="4" id="KW-1032">Host cell membrane</keyword>
<dbReference type="PANTHER" id="PTHR10424">
    <property type="entry name" value="VIRAL ENVELOPE PROTEIN"/>
    <property type="match status" value="1"/>
</dbReference>
<evidence type="ECO:0000256" key="3">
    <source>
        <dbReference type="ARBA" id="ARBA00004563"/>
    </source>
</evidence>
<dbReference type="Gene3D" id="1.10.287.210">
    <property type="match status" value="1"/>
</dbReference>
<keyword evidence="7" id="KW-1043">Host membrane</keyword>
<evidence type="ECO:0000256" key="5">
    <source>
        <dbReference type="ARBA" id="ARBA00022581"/>
    </source>
</evidence>
<evidence type="ECO:0000256" key="2">
    <source>
        <dbReference type="ARBA" id="ARBA00004531"/>
    </source>
</evidence>
<evidence type="ECO:0000256" key="7">
    <source>
        <dbReference type="ARBA" id="ARBA00022870"/>
    </source>
</evidence>
<evidence type="ECO:0000256" key="6">
    <source>
        <dbReference type="ARBA" id="ARBA00022692"/>
    </source>
</evidence>
<dbReference type="InterPro" id="IPR018154">
    <property type="entry name" value="TLV/ENV_coat_polyprotein"/>
</dbReference>
<evidence type="ECO:0000256" key="1">
    <source>
        <dbReference type="ARBA" id="ARBA00004402"/>
    </source>
</evidence>
<reference evidence="15" key="1">
    <citation type="submission" date="2025-08" db="UniProtKB">
        <authorList>
            <consortium name="Ensembl"/>
        </authorList>
    </citation>
    <scope>IDENTIFICATION</scope>
</reference>
<keyword evidence="13" id="KW-0449">Lipoprotein</keyword>
<evidence type="ECO:0000256" key="8">
    <source>
        <dbReference type="ARBA" id="ARBA00022989"/>
    </source>
</evidence>
<dbReference type="SUPFAM" id="SSF58069">
    <property type="entry name" value="Virus ectodomain"/>
    <property type="match status" value="1"/>
</dbReference>
<accession>A0A673K4E9</accession>
<evidence type="ECO:0000256" key="12">
    <source>
        <dbReference type="ARBA" id="ARBA00023180"/>
    </source>
</evidence>
<reference evidence="15" key="2">
    <citation type="submission" date="2025-09" db="UniProtKB">
        <authorList>
            <consortium name="Ensembl"/>
        </authorList>
    </citation>
    <scope>IDENTIFICATION</scope>
</reference>
<dbReference type="Ensembl" id="ENSSRHT00000063044.1">
    <property type="protein sequence ID" value="ENSSRHP00000061346.1"/>
    <property type="gene ID" value="ENSSRHG00000030628.1"/>
</dbReference>
<feature type="transmembrane region" description="Helical" evidence="14">
    <location>
        <begin position="373"/>
        <end position="394"/>
    </location>
</feature>
<keyword evidence="16" id="KW-1185">Reference proteome</keyword>
<dbReference type="Pfam" id="PF00429">
    <property type="entry name" value="TLV_coat"/>
    <property type="match status" value="1"/>
</dbReference>
<keyword evidence="5" id="KW-0945">Host-virus interaction</keyword>
<dbReference type="AlphaFoldDB" id="A0A673K4E9"/>
<comment type="subcellular location">
    <subcellularLocation>
        <location evidence="1">Host cell membrane</location>
        <topology evidence="1">Single-pass type I membrane protein</topology>
    </subcellularLocation>
    <subcellularLocation>
        <location evidence="2">Host endomembrane system</location>
        <topology evidence="2">Peripheral membrane protein</topology>
    </subcellularLocation>
    <subcellularLocation>
        <location evidence="3">Virion membrane</location>
        <topology evidence="3">Single-pass type I membrane protein</topology>
    </subcellularLocation>
</comment>
<evidence type="ECO:0000256" key="11">
    <source>
        <dbReference type="ARBA" id="ARBA00023157"/>
    </source>
</evidence>
<keyword evidence="9 14" id="KW-0472">Membrane</keyword>
<keyword evidence="6 14" id="KW-0812">Transmembrane</keyword>
<evidence type="ECO:0000256" key="13">
    <source>
        <dbReference type="ARBA" id="ARBA00023288"/>
    </source>
</evidence>
<organism evidence="15 16">
    <name type="scientific">Sinocyclocheilus rhinocerous</name>
    <dbReference type="NCBI Taxonomy" id="307959"/>
    <lineage>
        <taxon>Eukaryota</taxon>
        <taxon>Metazoa</taxon>
        <taxon>Chordata</taxon>
        <taxon>Craniata</taxon>
        <taxon>Vertebrata</taxon>
        <taxon>Euteleostomi</taxon>
        <taxon>Actinopterygii</taxon>
        <taxon>Neopterygii</taxon>
        <taxon>Teleostei</taxon>
        <taxon>Ostariophysi</taxon>
        <taxon>Cypriniformes</taxon>
        <taxon>Cyprinidae</taxon>
        <taxon>Cyprininae</taxon>
        <taxon>Sinocyclocheilus</taxon>
    </lineage>
</organism>
<evidence type="ECO:0000256" key="4">
    <source>
        <dbReference type="ARBA" id="ARBA00022511"/>
    </source>
</evidence>
<protein>
    <submittedName>
        <fullName evidence="15">Uncharacterized protein</fullName>
    </submittedName>
</protein>